<organism evidence="2 3">
    <name type="scientific">Gordonibacter pamelaeae 7-10-1-b</name>
    <dbReference type="NCBI Taxonomy" id="657308"/>
    <lineage>
        <taxon>Bacteria</taxon>
        <taxon>Bacillati</taxon>
        <taxon>Actinomycetota</taxon>
        <taxon>Coriobacteriia</taxon>
        <taxon>Eggerthellales</taxon>
        <taxon>Eggerthellaceae</taxon>
        <taxon>Gordonibacter</taxon>
    </lineage>
</organism>
<dbReference type="AlphaFoldDB" id="D6E7S6"/>
<keyword evidence="1" id="KW-0812">Transmembrane</keyword>
<reference evidence="2 3" key="1">
    <citation type="submission" date="2010-03" db="EMBL/GenBank/DDBJ databases">
        <title>The genome sequence of Gordonibacter pamelaeae 7-10-1-bT.</title>
        <authorList>
            <consortium name="metaHIT consortium -- http://www.metahit.eu/"/>
            <person name="Pajon A."/>
            <person name="Turner K."/>
            <person name="Parkhill J."/>
            <person name="Timmis K."/>
            <person name="Oxley A."/>
            <person name="Wurdemann D."/>
        </authorList>
    </citation>
    <scope>NUCLEOTIDE SEQUENCE [LARGE SCALE GENOMIC DNA]</scope>
    <source>
        <strain evidence="3">7-10-1-b</strain>
    </source>
</reference>
<dbReference type="EMBL" id="FP929047">
    <property type="protein sequence ID" value="CBL03773.1"/>
    <property type="molecule type" value="Genomic_DNA"/>
</dbReference>
<evidence type="ECO:0000256" key="1">
    <source>
        <dbReference type="SAM" id="Phobius"/>
    </source>
</evidence>
<evidence type="ECO:0000313" key="3">
    <source>
        <dbReference type="Proteomes" id="UP000008805"/>
    </source>
</evidence>
<feature type="transmembrane region" description="Helical" evidence="1">
    <location>
        <begin position="35"/>
        <end position="56"/>
    </location>
</feature>
<protein>
    <submittedName>
        <fullName evidence="2">Uncharacterized protein</fullName>
    </submittedName>
</protein>
<sequence>MGERSAEAARCHIPLQPYPLLQGRNGKEVATMTDLVLLTAILELIASAVHLAAAIIERLPVRKGKEQ</sequence>
<dbReference type="HOGENOM" id="CLU_2806415_0_0_11"/>
<name>D6E7S6_9ACTN</name>
<keyword evidence="3" id="KW-1185">Reference proteome</keyword>
<evidence type="ECO:0000313" key="2">
    <source>
        <dbReference type="EMBL" id="CBL03773.1"/>
    </source>
</evidence>
<accession>D6E7S6</accession>
<keyword evidence="1" id="KW-0472">Membrane</keyword>
<gene>
    <name evidence="2" type="ORF">GPA_10560</name>
</gene>
<dbReference type="KEGG" id="gpa:GPA_10560"/>
<dbReference type="Proteomes" id="UP000008805">
    <property type="component" value="Chromosome"/>
</dbReference>
<reference evidence="2 3" key="2">
    <citation type="submission" date="2010-03" db="EMBL/GenBank/DDBJ databases">
        <authorList>
            <person name="Pajon A."/>
        </authorList>
    </citation>
    <scope>NUCLEOTIDE SEQUENCE [LARGE SCALE GENOMIC DNA]</scope>
    <source>
        <strain evidence="3">7-10-1-b</strain>
    </source>
</reference>
<proteinExistence type="predicted"/>
<keyword evidence="1" id="KW-1133">Transmembrane helix</keyword>